<accession>A0A645GQX8</accession>
<sequence length="146" mass="16417">MTERFVRGYFGEGAAGPLLEYLRLSAQAAQGAHMSLFDCVNVPYLSSSFVREGLRLMKLALDRAGDPVHIERIRREELSLRYVHLASLPPDAPGRDALIDAFAADALELGISELFERRELEASFDCMKKSRYCTDRGGIPYTVYRI</sequence>
<reference evidence="1" key="1">
    <citation type="submission" date="2019-08" db="EMBL/GenBank/DDBJ databases">
        <authorList>
            <person name="Kucharzyk K."/>
            <person name="Murdoch R.W."/>
            <person name="Higgins S."/>
            <person name="Loffler F."/>
        </authorList>
    </citation>
    <scope>NUCLEOTIDE SEQUENCE</scope>
</reference>
<dbReference type="EMBL" id="VSSQ01075498">
    <property type="protein sequence ID" value="MPN26083.1"/>
    <property type="molecule type" value="Genomic_DNA"/>
</dbReference>
<name>A0A645GQX8_9ZZZZ</name>
<gene>
    <name evidence="1" type="ORF">SDC9_173505</name>
</gene>
<protein>
    <submittedName>
        <fullName evidence="1">Uncharacterized protein</fullName>
    </submittedName>
</protein>
<organism evidence="1">
    <name type="scientific">bioreactor metagenome</name>
    <dbReference type="NCBI Taxonomy" id="1076179"/>
    <lineage>
        <taxon>unclassified sequences</taxon>
        <taxon>metagenomes</taxon>
        <taxon>ecological metagenomes</taxon>
    </lineage>
</organism>
<comment type="caution">
    <text evidence="1">The sequence shown here is derived from an EMBL/GenBank/DDBJ whole genome shotgun (WGS) entry which is preliminary data.</text>
</comment>
<proteinExistence type="predicted"/>
<evidence type="ECO:0000313" key="1">
    <source>
        <dbReference type="EMBL" id="MPN26083.1"/>
    </source>
</evidence>
<dbReference type="AlphaFoldDB" id="A0A645GQX8"/>